<reference evidence="2" key="1">
    <citation type="journal article" date="2018" name="BMC Genomics">
        <title>Genomic insights into host adaptation between the wheat stripe rust pathogen (Puccinia striiformis f. sp. tritici) and the barley stripe rust pathogen (Puccinia striiformis f. sp. hordei).</title>
        <authorList>
            <person name="Xia C."/>
            <person name="Wang M."/>
            <person name="Yin C."/>
            <person name="Cornejo O.E."/>
            <person name="Hulbert S.H."/>
            <person name="Chen X."/>
        </authorList>
    </citation>
    <scope>NUCLEOTIDE SEQUENCE [LARGE SCALE GENOMIC DNA]</scope>
    <source>
        <strain evidence="2">93-210</strain>
    </source>
</reference>
<reference evidence="2" key="2">
    <citation type="journal article" date="2018" name="Mol. Plant Microbe Interact.">
        <title>Genome sequence resources for the wheat stripe rust pathogen (Puccinia striiformis f. sp. tritici) and the barley stripe rust pathogen (Puccinia striiformis f. sp. hordei).</title>
        <authorList>
            <person name="Xia C."/>
            <person name="Wang M."/>
            <person name="Yin C."/>
            <person name="Cornejo O.E."/>
            <person name="Hulbert S.H."/>
            <person name="Chen X."/>
        </authorList>
    </citation>
    <scope>NUCLEOTIDE SEQUENCE [LARGE SCALE GENOMIC DNA]</scope>
    <source>
        <strain evidence="2">93-210</strain>
    </source>
</reference>
<comment type="caution">
    <text evidence="1">The sequence shown here is derived from an EMBL/GenBank/DDBJ whole genome shotgun (WGS) entry which is preliminary data.</text>
</comment>
<dbReference type="EMBL" id="CM045873">
    <property type="protein sequence ID" value="KAI7948031.1"/>
    <property type="molecule type" value="Genomic_DNA"/>
</dbReference>
<protein>
    <submittedName>
        <fullName evidence="1">Uncharacterized protein</fullName>
    </submittedName>
</protein>
<dbReference type="Proteomes" id="UP001060170">
    <property type="component" value="Chromosome 9"/>
</dbReference>
<proteinExistence type="predicted"/>
<gene>
    <name evidence="1" type="ORF">MJO28_009939</name>
</gene>
<organism evidence="1 2">
    <name type="scientific">Puccinia striiformis f. sp. tritici</name>
    <dbReference type="NCBI Taxonomy" id="168172"/>
    <lineage>
        <taxon>Eukaryota</taxon>
        <taxon>Fungi</taxon>
        <taxon>Dikarya</taxon>
        <taxon>Basidiomycota</taxon>
        <taxon>Pucciniomycotina</taxon>
        <taxon>Pucciniomycetes</taxon>
        <taxon>Pucciniales</taxon>
        <taxon>Pucciniaceae</taxon>
        <taxon>Puccinia</taxon>
    </lineage>
</organism>
<evidence type="ECO:0000313" key="2">
    <source>
        <dbReference type="Proteomes" id="UP001060170"/>
    </source>
</evidence>
<keyword evidence="2" id="KW-1185">Reference proteome</keyword>
<accession>A0ACC0E8I0</accession>
<name>A0ACC0E8I0_9BASI</name>
<sequence length="134" mass="15128">MSSFSSSLSIRHPSLCFLLAREVLDLTGPHAMLGNTSLELNKIVQEACVERNSYPSPFGYFFFPRQFVMLYRFLFSQSTSQVSFITTHSITNSSTLSIVHCSLIQALVYRKICLHQGIPLKLDHSKKGILPAWT</sequence>
<reference evidence="1 2" key="3">
    <citation type="journal article" date="2022" name="Microbiol. Spectr.">
        <title>Folding features and dynamics of 3D genome architecture in plant fungal pathogens.</title>
        <authorList>
            <person name="Xia C."/>
        </authorList>
    </citation>
    <scope>NUCLEOTIDE SEQUENCE [LARGE SCALE GENOMIC DNA]</scope>
    <source>
        <strain evidence="1 2">93-210</strain>
    </source>
</reference>
<evidence type="ECO:0000313" key="1">
    <source>
        <dbReference type="EMBL" id="KAI7948031.1"/>
    </source>
</evidence>